<feature type="transmembrane region" description="Helical" evidence="1">
    <location>
        <begin position="120"/>
        <end position="144"/>
    </location>
</feature>
<keyword evidence="1" id="KW-0472">Membrane</keyword>
<feature type="transmembrane region" description="Helical" evidence="1">
    <location>
        <begin position="156"/>
        <end position="178"/>
    </location>
</feature>
<sequence length="216" mass="25217">MPQITPFESITFLIFLIFWLLLVHKSNKVQKKTVLNDQYTLKKLIKQAFPSIFTPTKNIILLLFFFCALFIFDIKDVKIATYFPVSLTALSLLLTTSNISNSLFVNDDDPNNSQNVREAYFGRILFTAIIWLSINIYSFCVPLLHPNLLSPHSQKIITIIFLEIFCLGILLIFDLLVLTIKIYRKNDAYTERINIQDKKSDPSLIHRKRKWHAKIY</sequence>
<name>A0A429ZY76_9ENTE</name>
<dbReference type="AlphaFoldDB" id="A0A429ZY76"/>
<accession>A0A429ZY76</accession>
<dbReference type="RefSeq" id="WP_125983812.1">
    <property type="nucleotide sequence ID" value="NZ_NGJS01000007.1"/>
</dbReference>
<gene>
    <name evidence="2" type="ORF">CBF37_05820</name>
</gene>
<organism evidence="2 3">
    <name type="scientific">Vagococcus vulneris</name>
    <dbReference type="NCBI Taxonomy" id="1977869"/>
    <lineage>
        <taxon>Bacteria</taxon>
        <taxon>Bacillati</taxon>
        <taxon>Bacillota</taxon>
        <taxon>Bacilli</taxon>
        <taxon>Lactobacillales</taxon>
        <taxon>Enterococcaceae</taxon>
        <taxon>Vagococcus</taxon>
    </lineage>
</organism>
<comment type="caution">
    <text evidence="2">The sequence shown here is derived from an EMBL/GenBank/DDBJ whole genome shotgun (WGS) entry which is preliminary data.</text>
</comment>
<protein>
    <submittedName>
        <fullName evidence="2">Uncharacterized protein</fullName>
    </submittedName>
</protein>
<proteinExistence type="predicted"/>
<keyword evidence="1" id="KW-0812">Transmembrane</keyword>
<feature type="transmembrane region" description="Helical" evidence="1">
    <location>
        <begin position="79"/>
        <end position="100"/>
    </location>
</feature>
<dbReference type="EMBL" id="NGJS01000007">
    <property type="protein sequence ID" value="RST98889.1"/>
    <property type="molecule type" value="Genomic_DNA"/>
</dbReference>
<feature type="transmembrane region" description="Helical" evidence="1">
    <location>
        <begin position="52"/>
        <end position="72"/>
    </location>
</feature>
<evidence type="ECO:0000313" key="3">
    <source>
        <dbReference type="Proteomes" id="UP000287857"/>
    </source>
</evidence>
<keyword evidence="3" id="KW-1185">Reference proteome</keyword>
<reference evidence="2 3" key="1">
    <citation type="submission" date="2017-05" db="EMBL/GenBank/DDBJ databases">
        <title>Vagococcus spp. assemblies.</title>
        <authorList>
            <person name="Gulvik C.A."/>
        </authorList>
    </citation>
    <scope>NUCLEOTIDE SEQUENCE [LARGE SCALE GENOMIC DNA]</scope>
    <source>
        <strain evidence="2 3">SS1995</strain>
    </source>
</reference>
<evidence type="ECO:0000256" key="1">
    <source>
        <dbReference type="SAM" id="Phobius"/>
    </source>
</evidence>
<keyword evidence="1" id="KW-1133">Transmembrane helix</keyword>
<dbReference type="Proteomes" id="UP000287857">
    <property type="component" value="Unassembled WGS sequence"/>
</dbReference>
<evidence type="ECO:0000313" key="2">
    <source>
        <dbReference type="EMBL" id="RST98889.1"/>
    </source>
</evidence>